<dbReference type="Proteomes" id="UP000177309">
    <property type="component" value="Unassembled WGS sequence"/>
</dbReference>
<name>A0A1F4TNS9_UNCSA</name>
<evidence type="ECO:0000259" key="2">
    <source>
        <dbReference type="Pfam" id="PF13635"/>
    </source>
</evidence>
<dbReference type="InterPro" id="IPR041682">
    <property type="entry name" value="AAA_14"/>
</dbReference>
<evidence type="ECO:0000313" key="3">
    <source>
        <dbReference type="EMBL" id="OGC34371.1"/>
    </source>
</evidence>
<gene>
    <name evidence="3" type="ORF">A2462_07945</name>
</gene>
<evidence type="ECO:0000259" key="1">
    <source>
        <dbReference type="Pfam" id="PF13173"/>
    </source>
</evidence>
<feature type="domain" description="DUF4143" evidence="2">
    <location>
        <begin position="192"/>
        <end position="350"/>
    </location>
</feature>
<dbReference type="SUPFAM" id="SSF52540">
    <property type="entry name" value="P-loop containing nucleoside triphosphate hydrolases"/>
    <property type="match status" value="1"/>
</dbReference>
<organism evidence="3 4">
    <name type="scientific">candidate division WOR-1 bacterium RIFOXYC2_FULL_41_25</name>
    <dbReference type="NCBI Taxonomy" id="1802586"/>
    <lineage>
        <taxon>Bacteria</taxon>
        <taxon>Bacillati</taxon>
        <taxon>Saganbacteria</taxon>
    </lineage>
</organism>
<dbReference type="InterPro" id="IPR027417">
    <property type="entry name" value="P-loop_NTPase"/>
</dbReference>
<evidence type="ECO:0000313" key="4">
    <source>
        <dbReference type="Proteomes" id="UP000177309"/>
    </source>
</evidence>
<dbReference type="PANTHER" id="PTHR43566:SF2">
    <property type="entry name" value="DUF4143 DOMAIN-CONTAINING PROTEIN"/>
    <property type="match status" value="1"/>
</dbReference>
<accession>A0A1F4TNS9</accession>
<protein>
    <submittedName>
        <fullName evidence="3">AAA family ATPase</fullName>
    </submittedName>
</protein>
<comment type="caution">
    <text evidence="3">The sequence shown here is derived from an EMBL/GenBank/DDBJ whole genome shotgun (WGS) entry which is preliminary data.</text>
</comment>
<reference evidence="3 4" key="1">
    <citation type="journal article" date="2016" name="Nat. Commun.">
        <title>Thousands of microbial genomes shed light on interconnected biogeochemical processes in an aquifer system.</title>
        <authorList>
            <person name="Anantharaman K."/>
            <person name="Brown C.T."/>
            <person name="Hug L.A."/>
            <person name="Sharon I."/>
            <person name="Castelle C.J."/>
            <person name="Probst A.J."/>
            <person name="Thomas B.C."/>
            <person name="Singh A."/>
            <person name="Wilkins M.J."/>
            <person name="Karaoz U."/>
            <person name="Brodie E.L."/>
            <person name="Williams K.H."/>
            <person name="Hubbard S.S."/>
            <person name="Banfield J.F."/>
        </authorList>
    </citation>
    <scope>NUCLEOTIDE SEQUENCE [LARGE SCALE GENOMIC DNA]</scope>
</reference>
<dbReference type="AlphaFoldDB" id="A0A1F4TNS9"/>
<dbReference type="InterPro" id="IPR025420">
    <property type="entry name" value="DUF4143"/>
</dbReference>
<dbReference type="Pfam" id="PF13635">
    <property type="entry name" value="DUF4143"/>
    <property type="match status" value="1"/>
</dbReference>
<dbReference type="Pfam" id="PF13173">
    <property type="entry name" value="AAA_14"/>
    <property type="match status" value="1"/>
</dbReference>
<dbReference type="EMBL" id="MEUI01000019">
    <property type="protein sequence ID" value="OGC34371.1"/>
    <property type="molecule type" value="Genomic_DNA"/>
</dbReference>
<proteinExistence type="predicted"/>
<dbReference type="PANTHER" id="PTHR43566">
    <property type="entry name" value="CONSERVED PROTEIN"/>
    <property type="match status" value="1"/>
</dbReference>
<sequence>MKKRFLEKPLKSAAKKYPIVTLTGPRQSGKTTLAKTAFPKYRYVSLEDPDQRSFAEKDPRGFLEEYNQYVILDEVQRVPQLFSYLQTLVDEKKLPGQFVLTGSNQFTLNEKISQSLAGRAAIFKLLPFSLAELLARPPQSFWEKPAAPSQKIAPPKATLSRVIFEGLYPRIHDQKIDPRQWYRDYFETYVTKDVRNLLELGDLRSFEQFVRLLAGRSGQILNLTSLGNDLGVSHTTAKRWLSVLEASYLVALLPPYYKNFNKRIIKAPKVYFLDSGFLCFLLQIKNPKEWATHPQLGSIFETFIVSEIFKSFTHAGLTPPLYFWRDRSGTEIDLLIDHGGKGFPVEIKASQTINQDFLRPISSWLKLPNNKQTEGAIVFGGKNYQKRSKLQIVPWYAVS</sequence>
<feature type="domain" description="AAA" evidence="1">
    <location>
        <begin position="17"/>
        <end position="134"/>
    </location>
</feature>